<proteinExistence type="predicted"/>
<organism evidence="2 3">
    <name type="scientific">Zizania palustris</name>
    <name type="common">Northern wild rice</name>
    <dbReference type="NCBI Taxonomy" id="103762"/>
    <lineage>
        <taxon>Eukaryota</taxon>
        <taxon>Viridiplantae</taxon>
        <taxon>Streptophyta</taxon>
        <taxon>Embryophyta</taxon>
        <taxon>Tracheophyta</taxon>
        <taxon>Spermatophyta</taxon>
        <taxon>Magnoliopsida</taxon>
        <taxon>Liliopsida</taxon>
        <taxon>Poales</taxon>
        <taxon>Poaceae</taxon>
        <taxon>BOP clade</taxon>
        <taxon>Oryzoideae</taxon>
        <taxon>Oryzeae</taxon>
        <taxon>Zizaniinae</taxon>
        <taxon>Zizania</taxon>
    </lineage>
</organism>
<feature type="compositionally biased region" description="Low complexity" evidence="1">
    <location>
        <begin position="93"/>
        <end position="102"/>
    </location>
</feature>
<reference evidence="2" key="2">
    <citation type="submission" date="2021-02" db="EMBL/GenBank/DDBJ databases">
        <authorList>
            <person name="Kimball J.A."/>
            <person name="Haas M.W."/>
            <person name="Macchietto M."/>
            <person name="Kono T."/>
            <person name="Duquette J."/>
            <person name="Shao M."/>
        </authorList>
    </citation>
    <scope>NUCLEOTIDE SEQUENCE</scope>
    <source>
        <tissue evidence="2">Fresh leaf tissue</tissue>
    </source>
</reference>
<keyword evidence="3" id="KW-1185">Reference proteome</keyword>
<dbReference type="EMBL" id="JAAALK010000288">
    <property type="protein sequence ID" value="KAG8053743.1"/>
    <property type="molecule type" value="Genomic_DNA"/>
</dbReference>
<accession>A0A8J5RP39</accession>
<dbReference type="Proteomes" id="UP000729402">
    <property type="component" value="Unassembled WGS sequence"/>
</dbReference>
<dbReference type="AlphaFoldDB" id="A0A8J5RP39"/>
<sequence length="102" mass="10653">MAEERGRRLRPPATGHRAGEIAKQPLILLVIVILQNYPVDASCSFSCSSQSMCRYVGSNNSEANSSKVVLPSVDAGLGGGGGGGGGGDRRLSRSGLAWRHGW</sequence>
<evidence type="ECO:0000313" key="2">
    <source>
        <dbReference type="EMBL" id="KAG8053743.1"/>
    </source>
</evidence>
<gene>
    <name evidence="2" type="ORF">GUJ93_ZPchr0001g31738</name>
</gene>
<evidence type="ECO:0000256" key="1">
    <source>
        <dbReference type="SAM" id="MobiDB-lite"/>
    </source>
</evidence>
<feature type="region of interest" description="Disordered" evidence="1">
    <location>
        <begin position="78"/>
        <end position="102"/>
    </location>
</feature>
<evidence type="ECO:0000313" key="3">
    <source>
        <dbReference type="Proteomes" id="UP000729402"/>
    </source>
</evidence>
<reference evidence="2" key="1">
    <citation type="journal article" date="2021" name="bioRxiv">
        <title>Whole Genome Assembly and Annotation of Northern Wild Rice, Zizania palustris L., Supports a Whole Genome Duplication in the Zizania Genus.</title>
        <authorList>
            <person name="Haas M."/>
            <person name="Kono T."/>
            <person name="Macchietto M."/>
            <person name="Millas R."/>
            <person name="McGilp L."/>
            <person name="Shao M."/>
            <person name="Duquette J."/>
            <person name="Hirsch C.N."/>
            <person name="Kimball J."/>
        </authorList>
    </citation>
    <scope>NUCLEOTIDE SEQUENCE</scope>
    <source>
        <tissue evidence="2">Fresh leaf tissue</tissue>
    </source>
</reference>
<name>A0A8J5RP39_ZIZPA</name>
<protein>
    <submittedName>
        <fullName evidence="2">Uncharacterized protein</fullName>
    </submittedName>
</protein>
<comment type="caution">
    <text evidence="2">The sequence shown here is derived from an EMBL/GenBank/DDBJ whole genome shotgun (WGS) entry which is preliminary data.</text>
</comment>